<name>A0ABX1LZB0_9CYAN</name>
<sequence>MSILPKFFEWSMAERFIFYWFRLIYAVLAVQILSQNQIPVIVVAITVANFHGDRNVMIS</sequence>
<dbReference type="EMBL" id="JAAVJL010000003">
    <property type="protein sequence ID" value="NMF60315.1"/>
    <property type="molecule type" value="Genomic_DNA"/>
</dbReference>
<accession>A0ABX1LZB0</accession>
<proteinExistence type="predicted"/>
<evidence type="ECO:0000313" key="1">
    <source>
        <dbReference type="EMBL" id="NMF60315.1"/>
    </source>
</evidence>
<evidence type="ECO:0000313" key="2">
    <source>
        <dbReference type="Proteomes" id="UP000738376"/>
    </source>
</evidence>
<dbReference type="Proteomes" id="UP000738376">
    <property type="component" value="Unassembled WGS sequence"/>
</dbReference>
<evidence type="ECO:0008006" key="3">
    <source>
        <dbReference type="Google" id="ProtNLM"/>
    </source>
</evidence>
<dbReference type="RefSeq" id="WP_169365285.1">
    <property type="nucleotide sequence ID" value="NZ_JAAVJL010000003.1"/>
</dbReference>
<organism evidence="1 2">
    <name type="scientific">Pseudanabaena yagii GIHE-NHR1</name>
    <dbReference type="NCBI Taxonomy" id="2722753"/>
    <lineage>
        <taxon>Bacteria</taxon>
        <taxon>Bacillati</taxon>
        <taxon>Cyanobacteriota</taxon>
        <taxon>Cyanophyceae</taxon>
        <taxon>Pseudanabaenales</taxon>
        <taxon>Pseudanabaenaceae</taxon>
        <taxon>Pseudanabaena</taxon>
        <taxon>Pseudanabaena yagii</taxon>
    </lineage>
</organism>
<reference evidence="1 2" key="1">
    <citation type="submission" date="2020-03" db="EMBL/GenBank/DDBJ databases">
        <title>Draft Genome Sequence of 2-Methylisoborneol Producing Pseudanabaena yagii Strain GIHE-NHR1 Isolated from North Han River in South Korea.</title>
        <authorList>
            <person name="Jeong J."/>
        </authorList>
    </citation>
    <scope>NUCLEOTIDE SEQUENCE [LARGE SCALE GENOMIC DNA]</scope>
    <source>
        <strain evidence="1 2">GIHE-NHR1</strain>
    </source>
</reference>
<gene>
    <name evidence="1" type="ORF">HC246_20360</name>
</gene>
<keyword evidence="2" id="KW-1185">Reference proteome</keyword>
<protein>
    <recommendedName>
        <fullName evidence="3">MFS transporter</fullName>
    </recommendedName>
</protein>
<comment type="caution">
    <text evidence="1">The sequence shown here is derived from an EMBL/GenBank/DDBJ whole genome shotgun (WGS) entry which is preliminary data.</text>
</comment>